<feature type="region of interest" description="Disordered" evidence="8">
    <location>
        <begin position="398"/>
        <end position="501"/>
    </location>
</feature>
<dbReference type="Pfam" id="PF20168">
    <property type="entry name" value="PDS5"/>
    <property type="match status" value="1"/>
</dbReference>
<feature type="domain" description="Tudor" evidence="9">
    <location>
        <begin position="526"/>
        <end position="584"/>
    </location>
</feature>
<keyword evidence="2" id="KW-0132">Cell division</keyword>
<evidence type="ECO:0000256" key="4">
    <source>
        <dbReference type="ARBA" id="ARBA00022776"/>
    </source>
</evidence>
<dbReference type="EMBL" id="OX459122">
    <property type="protein sequence ID" value="CAI9106702.1"/>
    <property type="molecule type" value="Genomic_DNA"/>
</dbReference>
<organism evidence="10 11">
    <name type="scientific">Oldenlandia corymbosa var. corymbosa</name>
    <dbReference type="NCBI Taxonomy" id="529605"/>
    <lineage>
        <taxon>Eukaryota</taxon>
        <taxon>Viridiplantae</taxon>
        <taxon>Streptophyta</taxon>
        <taxon>Embryophyta</taxon>
        <taxon>Tracheophyta</taxon>
        <taxon>Spermatophyta</taxon>
        <taxon>Magnoliopsida</taxon>
        <taxon>eudicotyledons</taxon>
        <taxon>Gunneridae</taxon>
        <taxon>Pentapetalae</taxon>
        <taxon>asterids</taxon>
        <taxon>lamiids</taxon>
        <taxon>Gentianales</taxon>
        <taxon>Rubiaceae</taxon>
        <taxon>Rubioideae</taxon>
        <taxon>Spermacoceae</taxon>
        <taxon>Hedyotis-Oldenlandia complex</taxon>
        <taxon>Oldenlandia</taxon>
    </lineage>
</organism>
<accession>A0AAV1DFN3</accession>
<evidence type="ECO:0000256" key="2">
    <source>
        <dbReference type="ARBA" id="ARBA00022618"/>
    </source>
</evidence>
<dbReference type="AlphaFoldDB" id="A0AAV1DFN3"/>
<protein>
    <submittedName>
        <fullName evidence="10">OLC1v1005915C1</fullName>
    </submittedName>
</protein>
<dbReference type="Gene3D" id="2.30.30.140">
    <property type="match status" value="2"/>
</dbReference>
<dbReference type="Proteomes" id="UP001161247">
    <property type="component" value="Chromosome 5"/>
</dbReference>
<feature type="domain" description="Tudor" evidence="9">
    <location>
        <begin position="600"/>
        <end position="658"/>
    </location>
</feature>
<evidence type="ECO:0000313" key="10">
    <source>
        <dbReference type="EMBL" id="CAI9106702.1"/>
    </source>
</evidence>
<keyword evidence="11" id="KW-1185">Reference proteome</keyword>
<dbReference type="GO" id="GO:0000785">
    <property type="term" value="C:chromatin"/>
    <property type="evidence" value="ECO:0007669"/>
    <property type="project" value="TreeGrafter"/>
</dbReference>
<keyword evidence="5" id="KW-0234">DNA repair</keyword>
<feature type="compositionally biased region" description="Polar residues" evidence="8">
    <location>
        <begin position="408"/>
        <end position="421"/>
    </location>
</feature>
<dbReference type="GO" id="GO:0005634">
    <property type="term" value="C:nucleus"/>
    <property type="evidence" value="ECO:0007669"/>
    <property type="project" value="UniProtKB-SubCell"/>
</dbReference>
<reference evidence="10" key="1">
    <citation type="submission" date="2023-03" db="EMBL/GenBank/DDBJ databases">
        <authorList>
            <person name="Julca I."/>
        </authorList>
    </citation>
    <scope>NUCLEOTIDE SEQUENCE</scope>
</reference>
<keyword evidence="6" id="KW-0539">Nucleus</keyword>
<evidence type="ECO:0000256" key="3">
    <source>
        <dbReference type="ARBA" id="ARBA00022763"/>
    </source>
</evidence>
<dbReference type="InterPro" id="IPR016024">
    <property type="entry name" value="ARM-type_fold"/>
</dbReference>
<comment type="subcellular location">
    <subcellularLocation>
        <location evidence="1">Nucleus</location>
    </subcellularLocation>
</comment>
<keyword evidence="3" id="KW-0227">DNA damage</keyword>
<evidence type="ECO:0000256" key="1">
    <source>
        <dbReference type="ARBA" id="ARBA00004123"/>
    </source>
</evidence>
<dbReference type="PANTHER" id="PTHR12663">
    <property type="entry name" value="ANDROGEN INDUCED INHIBITOR OF PROLIFERATION AS3 / PDS5-RELATED"/>
    <property type="match status" value="1"/>
</dbReference>
<dbReference type="InterPro" id="IPR039776">
    <property type="entry name" value="Pds5"/>
</dbReference>
<keyword evidence="4" id="KW-0498">Mitosis</keyword>
<keyword evidence="7" id="KW-0131">Cell cycle</keyword>
<evidence type="ECO:0000256" key="5">
    <source>
        <dbReference type="ARBA" id="ARBA00023204"/>
    </source>
</evidence>
<gene>
    <name evidence="10" type="ORF">OLC1_LOCUS15162</name>
</gene>
<proteinExistence type="predicted"/>
<evidence type="ECO:0000256" key="6">
    <source>
        <dbReference type="ARBA" id="ARBA00023242"/>
    </source>
</evidence>
<dbReference type="SUPFAM" id="SSF48371">
    <property type="entry name" value="ARM repeat"/>
    <property type="match status" value="1"/>
</dbReference>
<evidence type="ECO:0000256" key="7">
    <source>
        <dbReference type="ARBA" id="ARBA00023306"/>
    </source>
</evidence>
<dbReference type="GO" id="GO:0007064">
    <property type="term" value="P:mitotic sister chromatid cohesion"/>
    <property type="evidence" value="ECO:0007669"/>
    <property type="project" value="InterPro"/>
</dbReference>
<dbReference type="SMART" id="SM00333">
    <property type="entry name" value="TUDOR"/>
    <property type="match status" value="2"/>
</dbReference>
<dbReference type="GO" id="GO:0051301">
    <property type="term" value="P:cell division"/>
    <property type="evidence" value="ECO:0007669"/>
    <property type="project" value="UniProtKB-KW"/>
</dbReference>
<evidence type="ECO:0000256" key="8">
    <source>
        <dbReference type="SAM" id="MobiDB-lite"/>
    </source>
</evidence>
<name>A0AAV1DFN3_OLDCO</name>
<dbReference type="InterPro" id="IPR002999">
    <property type="entry name" value="Tudor"/>
</dbReference>
<dbReference type="GO" id="GO:0006281">
    <property type="term" value="P:DNA repair"/>
    <property type="evidence" value="ECO:0007669"/>
    <property type="project" value="UniProtKB-KW"/>
</dbReference>
<evidence type="ECO:0000313" key="11">
    <source>
        <dbReference type="Proteomes" id="UP001161247"/>
    </source>
</evidence>
<dbReference type="GO" id="GO:0035825">
    <property type="term" value="P:homologous recombination"/>
    <property type="evidence" value="ECO:0007669"/>
    <property type="project" value="UniProtKB-ARBA"/>
</dbReference>
<dbReference type="CDD" id="cd20404">
    <property type="entry name" value="Tudor_Agenet_AtEML-like"/>
    <property type="match status" value="2"/>
</dbReference>
<sequence length="686" mass="76952">MANEAPEIPESELCSQLIEAGQKLLGPPPSVDEVLQILNSVEELLSSVGQEPSRALREALVPAMNGLISEKLFRHDSVDVKVSVLFCIHELIRVGAPDSPYVDDRMKEIFQETVNNVFGKLSLFSGRSYAKALQILHTVAKVKSSLILLDIGCNALISRMFQVLMDTIQPNHPDVVFSNMEEIMTTLIQESDEVSVDLLKPLLTVVDKENQINSPPSQILAMKVLKNCSEIVKPYLIEFVEQLRKDVAACTYIIASIWPDMPASENVAKEAEKEASSVPLMLEVGTTQRDDYESSSANDKISKALICHENNEKMPTEDTESVQTGTGREAGLRTNKDASIILAAHEQVEQLQIVDADKTQPETLLARNNTGKTLMVDEQVEQIRSVAKKCVEPETLETGEVLRGGRGKSSTTYAGNEQIEQMKSPPKECEMPDALVTTGRGKKAGPEQIKPLQLDTSESGKGLKHSVVRADRTSSENPRRQSNYGKRKSLPEKKGQPKKKKILKEECEAEVLPKGCQKPQDGKEYREELIGERILVWWPEDKQFYEGFVETYDPIKKEHKVAYLDEDVEVLRLENERWLLRECDETSSHYKKFRTVKGYNKEIVGSRVKVLWAVDHEYYDAAVESYDPIKEQHKVAYIDGDVEFVKLDVHNCILVGHILTQARDKANLPNYAAARLSLQLKQEGVV</sequence>
<feature type="compositionally biased region" description="Basic and acidic residues" evidence="8">
    <location>
        <begin position="468"/>
        <end position="479"/>
    </location>
</feature>
<dbReference type="PANTHER" id="PTHR12663:SF69">
    <property type="entry name" value="SISTER CHROMATID COHESION PROTEIN PDS5 HOMOLOG E"/>
    <property type="match status" value="1"/>
</dbReference>
<dbReference type="SUPFAM" id="SSF63748">
    <property type="entry name" value="Tudor/PWWP/MBT"/>
    <property type="match status" value="1"/>
</dbReference>
<evidence type="ECO:0000259" key="9">
    <source>
        <dbReference type="SMART" id="SM00333"/>
    </source>
</evidence>